<proteinExistence type="predicted"/>
<gene>
    <name evidence="2" type="ORF">SAMN02745189_01425</name>
</gene>
<dbReference type="STRING" id="1123231.SAMN02745189_01425"/>
<evidence type="ECO:0000259" key="1">
    <source>
        <dbReference type="Pfam" id="PF00085"/>
    </source>
</evidence>
<keyword evidence="3" id="KW-1185">Reference proteome</keyword>
<dbReference type="Pfam" id="PF00085">
    <property type="entry name" value="Thioredoxin"/>
    <property type="match status" value="1"/>
</dbReference>
<evidence type="ECO:0000313" key="2">
    <source>
        <dbReference type="EMBL" id="SHM02285.1"/>
    </source>
</evidence>
<dbReference type="EMBL" id="FRCF01000004">
    <property type="protein sequence ID" value="SHM02285.1"/>
    <property type="molecule type" value="Genomic_DNA"/>
</dbReference>
<name>A0A1M7FE91_9BACL</name>
<organism evidence="2 3">
    <name type="scientific">Lacicoccus alkaliphilus DSM 16010</name>
    <dbReference type="NCBI Taxonomy" id="1123231"/>
    <lineage>
        <taxon>Bacteria</taxon>
        <taxon>Bacillati</taxon>
        <taxon>Bacillota</taxon>
        <taxon>Bacilli</taxon>
        <taxon>Bacillales</taxon>
        <taxon>Salinicoccaceae</taxon>
        <taxon>Lacicoccus</taxon>
    </lineage>
</organism>
<dbReference type="OrthoDB" id="5784238at2"/>
<dbReference type="InterPro" id="IPR036249">
    <property type="entry name" value="Thioredoxin-like_sf"/>
</dbReference>
<protein>
    <submittedName>
        <fullName evidence="2">Thioredoxin</fullName>
    </submittedName>
</protein>
<dbReference type="AlphaFoldDB" id="A0A1M7FE91"/>
<dbReference type="Proteomes" id="UP000184206">
    <property type="component" value="Unassembled WGS sequence"/>
</dbReference>
<sequence>MMKEQLETQDIYNLIHSEGTFILYGYAPICANCRIAERMLKLTQELMDFEYTAIDLNYHTEIINDYKITSAPSLLIFEDGELQESVYRFESVTNLLNIMERHH</sequence>
<accession>A0A1M7FE91</accession>
<evidence type="ECO:0000313" key="3">
    <source>
        <dbReference type="Proteomes" id="UP000184206"/>
    </source>
</evidence>
<feature type="domain" description="Thioredoxin" evidence="1">
    <location>
        <begin position="15"/>
        <end position="98"/>
    </location>
</feature>
<reference evidence="2 3" key="1">
    <citation type="submission" date="2016-11" db="EMBL/GenBank/DDBJ databases">
        <authorList>
            <person name="Jaros S."/>
            <person name="Januszkiewicz K."/>
            <person name="Wedrychowicz H."/>
        </authorList>
    </citation>
    <scope>NUCLEOTIDE SEQUENCE [LARGE SCALE GENOMIC DNA]</scope>
    <source>
        <strain evidence="2 3">DSM 16010</strain>
    </source>
</reference>
<dbReference type="Gene3D" id="3.40.30.10">
    <property type="entry name" value="Glutaredoxin"/>
    <property type="match status" value="1"/>
</dbReference>
<dbReference type="CDD" id="cd02947">
    <property type="entry name" value="TRX_family"/>
    <property type="match status" value="1"/>
</dbReference>
<dbReference type="SUPFAM" id="SSF52833">
    <property type="entry name" value="Thioredoxin-like"/>
    <property type="match status" value="1"/>
</dbReference>
<dbReference type="InterPro" id="IPR013766">
    <property type="entry name" value="Thioredoxin_domain"/>
</dbReference>